<feature type="non-terminal residue" evidence="1">
    <location>
        <position position="128"/>
    </location>
</feature>
<gene>
    <name evidence="1" type="primary">Dere\GG26512</name>
    <name evidence="1" type="synonym">GG26512</name>
    <name evidence="1" type="ORF">Dere_GG26512</name>
</gene>
<name>A0A0Q5U6B3_DROER</name>
<reference evidence="1 2" key="2">
    <citation type="journal article" date="2008" name="Bioinformatics">
        <title>Assembly reconciliation.</title>
        <authorList>
            <person name="Zimin A.V."/>
            <person name="Smith D.R."/>
            <person name="Sutton G."/>
            <person name="Yorke J.A."/>
        </authorList>
    </citation>
    <scope>NUCLEOTIDE SEQUENCE [LARGE SCALE GENOMIC DNA]</scope>
    <source>
        <strain evidence="1 2">TSC#14021-0224.01</strain>
    </source>
</reference>
<reference evidence="1 2" key="1">
    <citation type="journal article" date="2007" name="Nature">
        <title>Evolution of genes and genomes on the Drosophila phylogeny.</title>
        <authorList>
            <consortium name="Drosophila 12 Genomes Consortium"/>
            <person name="Clark A.G."/>
            <person name="Eisen M.B."/>
            <person name="Smith D.R."/>
            <person name="Bergman C.M."/>
            <person name="Oliver B."/>
            <person name="Markow T.A."/>
            <person name="Kaufman T.C."/>
            <person name="Kellis M."/>
            <person name="Gelbart W."/>
            <person name="Iyer V.N."/>
            <person name="Pollard D.A."/>
            <person name="Sackton T.B."/>
            <person name="Larracuente A.M."/>
            <person name="Singh N.D."/>
            <person name="Abad J.P."/>
            <person name="Abt D.N."/>
            <person name="Adryan B."/>
            <person name="Aguade M."/>
            <person name="Akashi H."/>
            <person name="Anderson W.W."/>
            <person name="Aquadro C.F."/>
            <person name="Ardell D.H."/>
            <person name="Arguello R."/>
            <person name="Artieri C.G."/>
            <person name="Barbash D.A."/>
            <person name="Barker D."/>
            <person name="Barsanti P."/>
            <person name="Batterham P."/>
            <person name="Batzoglou S."/>
            <person name="Begun D."/>
            <person name="Bhutkar A."/>
            <person name="Blanco E."/>
            <person name="Bosak S.A."/>
            <person name="Bradley R.K."/>
            <person name="Brand A.D."/>
            <person name="Brent M.R."/>
            <person name="Brooks A.N."/>
            <person name="Brown R.H."/>
            <person name="Butlin R.K."/>
            <person name="Caggese C."/>
            <person name="Calvi B.R."/>
            <person name="Bernardo de Carvalho A."/>
            <person name="Caspi A."/>
            <person name="Castrezana S."/>
            <person name="Celniker S.E."/>
            <person name="Chang J.L."/>
            <person name="Chapple C."/>
            <person name="Chatterji S."/>
            <person name="Chinwalla A."/>
            <person name="Civetta A."/>
            <person name="Clifton S.W."/>
            <person name="Comeron J.M."/>
            <person name="Costello J.C."/>
            <person name="Coyne J.A."/>
            <person name="Daub J."/>
            <person name="David R.G."/>
            <person name="Delcher A.L."/>
            <person name="Delehaunty K."/>
            <person name="Do C.B."/>
            <person name="Ebling H."/>
            <person name="Edwards K."/>
            <person name="Eickbush T."/>
            <person name="Evans J.D."/>
            <person name="Filipski A."/>
            <person name="Findeiss S."/>
            <person name="Freyhult E."/>
            <person name="Fulton L."/>
            <person name="Fulton R."/>
            <person name="Garcia A.C."/>
            <person name="Gardiner A."/>
            <person name="Garfield D.A."/>
            <person name="Garvin B.E."/>
            <person name="Gibson G."/>
            <person name="Gilbert D."/>
            <person name="Gnerre S."/>
            <person name="Godfrey J."/>
            <person name="Good R."/>
            <person name="Gotea V."/>
            <person name="Gravely B."/>
            <person name="Greenberg A.J."/>
            <person name="Griffiths-Jones S."/>
            <person name="Gross S."/>
            <person name="Guigo R."/>
            <person name="Gustafson E.A."/>
            <person name="Haerty W."/>
            <person name="Hahn M.W."/>
            <person name="Halligan D.L."/>
            <person name="Halpern A.L."/>
            <person name="Halter G.M."/>
            <person name="Han M.V."/>
            <person name="Heger A."/>
            <person name="Hillier L."/>
            <person name="Hinrichs A.S."/>
            <person name="Holmes I."/>
            <person name="Hoskins R.A."/>
            <person name="Hubisz M.J."/>
            <person name="Hultmark D."/>
            <person name="Huntley M.A."/>
            <person name="Jaffe D.B."/>
            <person name="Jagadeeshan S."/>
            <person name="Jeck W.R."/>
            <person name="Johnson J."/>
            <person name="Jones C.D."/>
            <person name="Jordan W.C."/>
            <person name="Karpen G.H."/>
            <person name="Kataoka E."/>
            <person name="Keightley P.D."/>
            <person name="Kheradpour P."/>
            <person name="Kirkness E.F."/>
            <person name="Koerich L.B."/>
            <person name="Kristiansen K."/>
            <person name="Kudrna D."/>
            <person name="Kulathinal R.J."/>
            <person name="Kumar S."/>
            <person name="Kwok R."/>
            <person name="Lander E."/>
            <person name="Langley C.H."/>
            <person name="Lapoint R."/>
            <person name="Lazzaro B.P."/>
            <person name="Lee S.J."/>
            <person name="Levesque L."/>
            <person name="Li R."/>
            <person name="Lin C.F."/>
            <person name="Lin M.F."/>
            <person name="Lindblad-Toh K."/>
            <person name="Llopart A."/>
            <person name="Long M."/>
            <person name="Low L."/>
            <person name="Lozovsky E."/>
            <person name="Lu J."/>
            <person name="Luo M."/>
            <person name="Machado C.A."/>
            <person name="Makalowski W."/>
            <person name="Marzo M."/>
            <person name="Matsuda M."/>
            <person name="Matzkin L."/>
            <person name="McAllister B."/>
            <person name="McBride C.S."/>
            <person name="McKernan B."/>
            <person name="McKernan K."/>
            <person name="Mendez-Lago M."/>
            <person name="Minx P."/>
            <person name="Mollenhauer M.U."/>
            <person name="Montooth K."/>
            <person name="Mount S.M."/>
            <person name="Mu X."/>
            <person name="Myers E."/>
            <person name="Negre B."/>
            <person name="Newfeld S."/>
            <person name="Nielsen R."/>
            <person name="Noor M.A."/>
            <person name="O'Grady P."/>
            <person name="Pachter L."/>
            <person name="Papaceit M."/>
            <person name="Parisi M.J."/>
            <person name="Parisi M."/>
            <person name="Parts L."/>
            <person name="Pedersen J.S."/>
            <person name="Pesole G."/>
            <person name="Phillippy A.M."/>
            <person name="Ponting C.P."/>
            <person name="Pop M."/>
            <person name="Porcelli D."/>
            <person name="Powell J.R."/>
            <person name="Prohaska S."/>
            <person name="Pruitt K."/>
            <person name="Puig M."/>
            <person name="Quesneville H."/>
            <person name="Ram K.R."/>
            <person name="Rand D."/>
            <person name="Rasmussen M.D."/>
            <person name="Reed L.K."/>
            <person name="Reenan R."/>
            <person name="Reily A."/>
            <person name="Remington K.A."/>
            <person name="Rieger T.T."/>
            <person name="Ritchie M.G."/>
            <person name="Robin C."/>
            <person name="Rogers Y.H."/>
            <person name="Rohde C."/>
            <person name="Rozas J."/>
            <person name="Rubenfield M.J."/>
            <person name="Ruiz A."/>
            <person name="Russo S."/>
            <person name="Salzberg S.L."/>
            <person name="Sanchez-Gracia A."/>
            <person name="Saranga D.J."/>
            <person name="Sato H."/>
            <person name="Schaeffer S.W."/>
            <person name="Schatz M.C."/>
            <person name="Schlenke T."/>
            <person name="Schwartz R."/>
            <person name="Segarra C."/>
            <person name="Singh R.S."/>
            <person name="Sirot L."/>
            <person name="Sirota M."/>
            <person name="Sisneros N.B."/>
            <person name="Smith C.D."/>
            <person name="Smith T.F."/>
            <person name="Spieth J."/>
            <person name="Stage D.E."/>
            <person name="Stark A."/>
            <person name="Stephan W."/>
            <person name="Strausberg R.L."/>
            <person name="Strempel S."/>
            <person name="Sturgill D."/>
            <person name="Sutton G."/>
            <person name="Sutton G.G."/>
            <person name="Tao W."/>
            <person name="Teichmann S."/>
            <person name="Tobari Y.N."/>
            <person name="Tomimura Y."/>
            <person name="Tsolas J.M."/>
            <person name="Valente V.L."/>
            <person name="Venter E."/>
            <person name="Venter J.C."/>
            <person name="Vicario S."/>
            <person name="Vieira F.G."/>
            <person name="Vilella A.J."/>
            <person name="Villasante A."/>
            <person name="Walenz B."/>
            <person name="Wang J."/>
            <person name="Wasserman M."/>
            <person name="Watts T."/>
            <person name="Wilson D."/>
            <person name="Wilson R.K."/>
            <person name="Wing R.A."/>
            <person name="Wolfner M.F."/>
            <person name="Wong A."/>
            <person name="Wong G.K."/>
            <person name="Wu C.I."/>
            <person name="Wu G."/>
            <person name="Yamamoto D."/>
            <person name="Yang H.P."/>
            <person name="Yang S.P."/>
            <person name="Yorke J.A."/>
            <person name="Yoshida K."/>
            <person name="Zdobnov E."/>
            <person name="Zhang P."/>
            <person name="Zhang Y."/>
            <person name="Zimin A.V."/>
            <person name="Baldwin J."/>
            <person name="Abdouelleil A."/>
            <person name="Abdulkadir J."/>
            <person name="Abebe A."/>
            <person name="Abera B."/>
            <person name="Abreu J."/>
            <person name="Acer S.C."/>
            <person name="Aftuck L."/>
            <person name="Alexander A."/>
            <person name="An P."/>
            <person name="Anderson E."/>
            <person name="Anderson S."/>
            <person name="Arachi H."/>
            <person name="Azer M."/>
            <person name="Bachantsang P."/>
            <person name="Barry A."/>
            <person name="Bayul T."/>
            <person name="Berlin A."/>
            <person name="Bessette D."/>
            <person name="Bloom T."/>
            <person name="Blye J."/>
            <person name="Boguslavskiy L."/>
            <person name="Bonnet C."/>
            <person name="Boukhgalter B."/>
            <person name="Bourzgui I."/>
            <person name="Brown A."/>
            <person name="Cahill P."/>
            <person name="Channer S."/>
            <person name="Cheshatsang Y."/>
            <person name="Chuda L."/>
            <person name="Citroen M."/>
            <person name="Collymore A."/>
            <person name="Cooke P."/>
            <person name="Costello M."/>
            <person name="D'Aco K."/>
            <person name="Daza R."/>
            <person name="De Haan G."/>
            <person name="DeGray S."/>
            <person name="DeMaso C."/>
            <person name="Dhargay N."/>
            <person name="Dooley K."/>
            <person name="Dooley E."/>
            <person name="Doricent M."/>
            <person name="Dorje P."/>
            <person name="Dorjee K."/>
            <person name="Dupes A."/>
            <person name="Elong R."/>
            <person name="Falk J."/>
            <person name="Farina A."/>
            <person name="Faro S."/>
            <person name="Ferguson D."/>
            <person name="Fisher S."/>
            <person name="Foley C.D."/>
            <person name="Franke A."/>
            <person name="Friedrich D."/>
            <person name="Gadbois L."/>
            <person name="Gearin G."/>
            <person name="Gearin C.R."/>
            <person name="Giannoukos G."/>
            <person name="Goode T."/>
            <person name="Graham J."/>
            <person name="Grandbois E."/>
            <person name="Grewal S."/>
            <person name="Gyaltsen K."/>
            <person name="Hafez N."/>
            <person name="Hagos B."/>
            <person name="Hall J."/>
            <person name="Henson C."/>
            <person name="Hollinger A."/>
            <person name="Honan T."/>
            <person name="Huard M.D."/>
            <person name="Hughes L."/>
            <person name="Hurhula B."/>
            <person name="Husby M.E."/>
            <person name="Kamat A."/>
            <person name="Kanga B."/>
            <person name="Kashin S."/>
            <person name="Khazanovich D."/>
            <person name="Kisner P."/>
            <person name="Lance K."/>
            <person name="Lara M."/>
            <person name="Lee W."/>
            <person name="Lennon N."/>
            <person name="Letendre F."/>
            <person name="LeVine R."/>
            <person name="Lipovsky A."/>
            <person name="Liu X."/>
            <person name="Liu J."/>
            <person name="Liu S."/>
            <person name="Lokyitsang T."/>
            <person name="Lokyitsang Y."/>
            <person name="Lubonja R."/>
            <person name="Lui A."/>
            <person name="MacDonald P."/>
            <person name="Magnisalis V."/>
            <person name="Maru K."/>
            <person name="Matthews C."/>
            <person name="McCusker W."/>
            <person name="McDonough S."/>
            <person name="Mehta T."/>
            <person name="Meldrim J."/>
            <person name="Meneus L."/>
            <person name="Mihai O."/>
            <person name="Mihalev A."/>
            <person name="Mihova T."/>
            <person name="Mittelman R."/>
            <person name="Mlenga V."/>
            <person name="Montmayeur A."/>
            <person name="Mulrain L."/>
            <person name="Navidi A."/>
            <person name="Naylor J."/>
            <person name="Negash T."/>
            <person name="Nguyen T."/>
            <person name="Nguyen N."/>
            <person name="Nicol R."/>
            <person name="Norbu C."/>
            <person name="Norbu N."/>
            <person name="Novod N."/>
            <person name="O'Neill B."/>
            <person name="Osman S."/>
            <person name="Markiewicz E."/>
            <person name="Oyono O.L."/>
            <person name="Patti C."/>
            <person name="Phunkhang P."/>
            <person name="Pierre F."/>
            <person name="Priest M."/>
            <person name="Raghuraman S."/>
            <person name="Rege F."/>
            <person name="Reyes R."/>
            <person name="Rise C."/>
            <person name="Rogov P."/>
            <person name="Ross K."/>
            <person name="Ryan E."/>
            <person name="Settipalli S."/>
            <person name="Shea T."/>
            <person name="Sherpa N."/>
            <person name="Shi L."/>
            <person name="Shih D."/>
            <person name="Sparrow T."/>
            <person name="Spaulding J."/>
            <person name="Stalker J."/>
            <person name="Stange-Thomann N."/>
            <person name="Stavropoulos S."/>
            <person name="Stone C."/>
            <person name="Strader C."/>
            <person name="Tesfaye S."/>
            <person name="Thomson T."/>
            <person name="Thoulutsang Y."/>
            <person name="Thoulutsang D."/>
            <person name="Topham K."/>
            <person name="Topping I."/>
            <person name="Tsamla T."/>
            <person name="Vassiliev H."/>
            <person name="Vo A."/>
            <person name="Wangchuk T."/>
            <person name="Wangdi T."/>
            <person name="Weiand M."/>
            <person name="Wilkinson J."/>
            <person name="Wilson A."/>
            <person name="Yadav S."/>
            <person name="Young G."/>
            <person name="Yu Q."/>
            <person name="Zembek L."/>
            <person name="Zhong D."/>
            <person name="Zimmer A."/>
            <person name="Zwirko Z."/>
            <person name="Jaffe D.B."/>
            <person name="Alvarez P."/>
            <person name="Brockman W."/>
            <person name="Butler J."/>
            <person name="Chin C."/>
            <person name="Gnerre S."/>
            <person name="Grabherr M."/>
            <person name="Kleber M."/>
            <person name="Mauceli E."/>
            <person name="MacCallum I."/>
        </authorList>
    </citation>
    <scope>NUCLEOTIDE SEQUENCE [LARGE SCALE GENOMIC DNA]</scope>
    <source>
        <strain evidence="1 2">TSC#14021-0224.01</strain>
    </source>
</reference>
<evidence type="ECO:0000313" key="1">
    <source>
        <dbReference type="EMBL" id="KQS44398.1"/>
    </source>
</evidence>
<keyword evidence="2" id="KW-1185">Reference proteome</keyword>
<protein>
    <submittedName>
        <fullName evidence="1">Uncharacterized protein</fullName>
    </submittedName>
</protein>
<dbReference type="Proteomes" id="UP000008711">
    <property type="component" value="Unassembled WGS sequence"/>
</dbReference>
<proteinExistence type="predicted"/>
<evidence type="ECO:0000313" key="2">
    <source>
        <dbReference type="Proteomes" id="UP000008711"/>
    </source>
</evidence>
<dbReference type="EMBL" id="CH954178">
    <property type="protein sequence ID" value="KQS44398.1"/>
    <property type="molecule type" value="Genomic_DNA"/>
</dbReference>
<dbReference type="AlphaFoldDB" id="A0A0Q5U6B3"/>
<sequence length="128" mass="15041">MQRPVWACTIKVSVAAMSEDPAPRLPRLPSSSTREPLSLLPGRLFHTSNAMYYSDLFCQPIKPKVKREKIRRRANKISAKILRQLFNEHEESEGESRKIIEEIFHRRQKSRGPNDLEPQFLELEELEW</sequence>
<accession>A0A0Q5U6B3</accession>
<organism evidence="1 2">
    <name type="scientific">Drosophila erecta</name>
    <name type="common">Fruit fly</name>
    <dbReference type="NCBI Taxonomy" id="7220"/>
    <lineage>
        <taxon>Eukaryota</taxon>
        <taxon>Metazoa</taxon>
        <taxon>Ecdysozoa</taxon>
        <taxon>Arthropoda</taxon>
        <taxon>Hexapoda</taxon>
        <taxon>Insecta</taxon>
        <taxon>Pterygota</taxon>
        <taxon>Neoptera</taxon>
        <taxon>Endopterygota</taxon>
        <taxon>Diptera</taxon>
        <taxon>Brachycera</taxon>
        <taxon>Muscomorpha</taxon>
        <taxon>Ephydroidea</taxon>
        <taxon>Drosophilidae</taxon>
        <taxon>Drosophila</taxon>
        <taxon>Sophophora</taxon>
    </lineage>
</organism>